<feature type="region of interest" description="Disordered" evidence="1">
    <location>
        <begin position="70"/>
        <end position="126"/>
    </location>
</feature>
<keyword evidence="4" id="KW-1185">Reference proteome</keyword>
<keyword evidence="2" id="KW-1133">Transmembrane helix</keyword>
<comment type="caution">
    <text evidence="3">The sequence shown here is derived from an EMBL/GenBank/DDBJ whole genome shotgun (WGS) entry which is preliminary data.</text>
</comment>
<reference evidence="3" key="1">
    <citation type="submission" date="2021-06" db="EMBL/GenBank/DDBJ databases">
        <authorList>
            <person name="Hodson N. C."/>
            <person name="Mongue J. A."/>
            <person name="Jaron S. K."/>
        </authorList>
    </citation>
    <scope>NUCLEOTIDE SEQUENCE</scope>
</reference>
<keyword evidence="2" id="KW-0812">Transmembrane</keyword>
<dbReference type="EMBL" id="CAJVCH010433972">
    <property type="protein sequence ID" value="CAG7818924.1"/>
    <property type="molecule type" value="Genomic_DNA"/>
</dbReference>
<proteinExistence type="predicted"/>
<name>A0A8J2PMG2_9HEXA</name>
<feature type="compositionally biased region" description="Polar residues" evidence="1">
    <location>
        <begin position="91"/>
        <end position="103"/>
    </location>
</feature>
<evidence type="ECO:0000256" key="1">
    <source>
        <dbReference type="SAM" id="MobiDB-lite"/>
    </source>
</evidence>
<feature type="transmembrane region" description="Helical" evidence="2">
    <location>
        <begin position="6"/>
        <end position="28"/>
    </location>
</feature>
<dbReference type="AlphaFoldDB" id="A0A8J2PMG2"/>
<sequence length="179" mass="20341">MDDWEIWLAIAAVILGIFCFFAIIICVFRKIRHEKMMTDLIQTRYSAGSRYSFRSFTSVPWRLSTITTTGTIQPINDPPQHSKVHGRSSETRSSLNPHGSGTRSLDPYCQSRRSYQSTRPGRASTQHSMTLEIIKEYEEKESELGLATGKVKMYAKKSSGQISISRFQACAEHCLEKIL</sequence>
<keyword evidence="2" id="KW-0472">Membrane</keyword>
<evidence type="ECO:0000313" key="4">
    <source>
        <dbReference type="Proteomes" id="UP000708208"/>
    </source>
</evidence>
<evidence type="ECO:0000313" key="3">
    <source>
        <dbReference type="EMBL" id="CAG7818924.1"/>
    </source>
</evidence>
<gene>
    <name evidence="3" type="ORF">AFUS01_LOCUS29401</name>
</gene>
<protein>
    <submittedName>
        <fullName evidence="3">Uncharacterized protein</fullName>
    </submittedName>
</protein>
<accession>A0A8J2PMG2</accession>
<dbReference type="Proteomes" id="UP000708208">
    <property type="component" value="Unassembled WGS sequence"/>
</dbReference>
<feature type="compositionally biased region" description="Polar residues" evidence="1">
    <location>
        <begin position="111"/>
        <end position="126"/>
    </location>
</feature>
<organism evidence="3 4">
    <name type="scientific">Allacma fusca</name>
    <dbReference type="NCBI Taxonomy" id="39272"/>
    <lineage>
        <taxon>Eukaryota</taxon>
        <taxon>Metazoa</taxon>
        <taxon>Ecdysozoa</taxon>
        <taxon>Arthropoda</taxon>
        <taxon>Hexapoda</taxon>
        <taxon>Collembola</taxon>
        <taxon>Symphypleona</taxon>
        <taxon>Sminthuridae</taxon>
        <taxon>Allacma</taxon>
    </lineage>
</organism>
<evidence type="ECO:0000256" key="2">
    <source>
        <dbReference type="SAM" id="Phobius"/>
    </source>
</evidence>